<sequence>FVVSATSNAYPPQQHSPALPAPVPSGPYITQKETKKYRKQQEKPVRRRQPPTLRLVLSPIPDRRLA</sequence>
<dbReference type="RefSeq" id="XP_007713956.1">
    <property type="nucleotide sequence ID" value="XM_007715766.1"/>
</dbReference>
<gene>
    <name evidence="2" type="ORF">COCCADRAFT_100517</name>
</gene>
<feature type="compositionally biased region" description="Polar residues" evidence="1">
    <location>
        <begin position="1"/>
        <end position="16"/>
    </location>
</feature>
<feature type="non-terminal residue" evidence="2">
    <location>
        <position position="1"/>
    </location>
</feature>
<dbReference type="AlphaFoldDB" id="W6XWF6"/>
<reference evidence="2 3" key="1">
    <citation type="journal article" date="2013" name="PLoS Genet.">
        <title>Comparative genome structure, secondary metabolite, and effector coding capacity across Cochliobolus pathogens.</title>
        <authorList>
            <person name="Condon B.J."/>
            <person name="Leng Y."/>
            <person name="Wu D."/>
            <person name="Bushley K.E."/>
            <person name="Ohm R.A."/>
            <person name="Otillar R."/>
            <person name="Martin J."/>
            <person name="Schackwitz W."/>
            <person name="Grimwood J."/>
            <person name="MohdZainudin N."/>
            <person name="Xue C."/>
            <person name="Wang R."/>
            <person name="Manning V.A."/>
            <person name="Dhillon B."/>
            <person name="Tu Z.J."/>
            <person name="Steffenson B.J."/>
            <person name="Salamov A."/>
            <person name="Sun H."/>
            <person name="Lowry S."/>
            <person name="LaButti K."/>
            <person name="Han J."/>
            <person name="Copeland A."/>
            <person name="Lindquist E."/>
            <person name="Barry K."/>
            <person name="Schmutz J."/>
            <person name="Baker S.E."/>
            <person name="Ciuffetti L.M."/>
            <person name="Grigoriev I.V."/>
            <person name="Zhong S."/>
            <person name="Turgeon B.G."/>
        </authorList>
    </citation>
    <scope>NUCLEOTIDE SEQUENCE [LARGE SCALE GENOMIC DNA]</scope>
    <source>
        <strain evidence="2 3">26-R-13</strain>
    </source>
</reference>
<dbReference type="HOGENOM" id="CLU_2838025_0_0_1"/>
<dbReference type="KEGG" id="bze:COCCADRAFT_100517"/>
<organism evidence="2 3">
    <name type="scientific">Cochliobolus carbonum (strain 26-R-13)</name>
    <name type="common">Maize leaf spot fungus</name>
    <name type="synonym">Bipolaris zeicola</name>
    <dbReference type="NCBI Taxonomy" id="930089"/>
    <lineage>
        <taxon>Eukaryota</taxon>
        <taxon>Fungi</taxon>
        <taxon>Dikarya</taxon>
        <taxon>Ascomycota</taxon>
        <taxon>Pezizomycotina</taxon>
        <taxon>Dothideomycetes</taxon>
        <taxon>Pleosporomycetidae</taxon>
        <taxon>Pleosporales</taxon>
        <taxon>Pleosporineae</taxon>
        <taxon>Pleosporaceae</taxon>
        <taxon>Bipolaris</taxon>
    </lineage>
</organism>
<keyword evidence="3" id="KW-1185">Reference proteome</keyword>
<dbReference type="EMBL" id="KI964652">
    <property type="protein sequence ID" value="EUC31742.1"/>
    <property type="molecule type" value="Genomic_DNA"/>
</dbReference>
<dbReference type="GeneID" id="19142170"/>
<name>W6XWF6_COCC2</name>
<evidence type="ECO:0000313" key="3">
    <source>
        <dbReference type="Proteomes" id="UP000053841"/>
    </source>
</evidence>
<evidence type="ECO:0000313" key="2">
    <source>
        <dbReference type="EMBL" id="EUC31742.1"/>
    </source>
</evidence>
<accession>W6XWF6</accession>
<dbReference type="Proteomes" id="UP000053841">
    <property type="component" value="Unassembled WGS sequence"/>
</dbReference>
<proteinExistence type="predicted"/>
<evidence type="ECO:0000256" key="1">
    <source>
        <dbReference type="SAM" id="MobiDB-lite"/>
    </source>
</evidence>
<protein>
    <submittedName>
        <fullName evidence="2">Uncharacterized protein</fullName>
    </submittedName>
</protein>
<feature type="region of interest" description="Disordered" evidence="1">
    <location>
        <begin position="1"/>
        <end position="66"/>
    </location>
</feature>